<evidence type="ECO:0000313" key="3">
    <source>
        <dbReference type="Proteomes" id="UP001501005"/>
    </source>
</evidence>
<dbReference type="Pfam" id="PF04149">
    <property type="entry name" value="DUF397"/>
    <property type="match status" value="1"/>
</dbReference>
<sequence length="64" mass="7097">MPDFQYRKSSHSNPERECVEVATNVPTVVAVRDSKRPASPSLRFAPSAWRAFHASLLKGDTPTV</sequence>
<dbReference type="EMBL" id="BAAAHG010000042">
    <property type="protein sequence ID" value="GAA0923375.1"/>
    <property type="molecule type" value="Genomic_DNA"/>
</dbReference>
<accession>A0ABP3ZK35</accession>
<dbReference type="RefSeq" id="WP_344052376.1">
    <property type="nucleotide sequence ID" value="NZ_BAAAHG010000042.1"/>
</dbReference>
<dbReference type="Proteomes" id="UP001501005">
    <property type="component" value="Unassembled WGS sequence"/>
</dbReference>
<gene>
    <name evidence="2" type="ORF">GCM10009549_43620</name>
</gene>
<protein>
    <recommendedName>
        <fullName evidence="1">DUF397 domain-containing protein</fullName>
    </recommendedName>
</protein>
<proteinExistence type="predicted"/>
<organism evidence="2 3">
    <name type="scientific">Streptomyces thermoalcalitolerans</name>
    <dbReference type="NCBI Taxonomy" id="65605"/>
    <lineage>
        <taxon>Bacteria</taxon>
        <taxon>Bacillati</taxon>
        <taxon>Actinomycetota</taxon>
        <taxon>Actinomycetes</taxon>
        <taxon>Kitasatosporales</taxon>
        <taxon>Streptomycetaceae</taxon>
        <taxon>Streptomyces</taxon>
    </lineage>
</organism>
<comment type="caution">
    <text evidence="2">The sequence shown here is derived from an EMBL/GenBank/DDBJ whole genome shotgun (WGS) entry which is preliminary data.</text>
</comment>
<name>A0ABP3ZK35_9ACTN</name>
<evidence type="ECO:0000313" key="2">
    <source>
        <dbReference type="EMBL" id="GAA0923375.1"/>
    </source>
</evidence>
<evidence type="ECO:0000259" key="1">
    <source>
        <dbReference type="Pfam" id="PF04149"/>
    </source>
</evidence>
<dbReference type="InterPro" id="IPR007278">
    <property type="entry name" value="DUF397"/>
</dbReference>
<keyword evidence="3" id="KW-1185">Reference proteome</keyword>
<reference evidence="3" key="1">
    <citation type="journal article" date="2019" name="Int. J. Syst. Evol. Microbiol.">
        <title>The Global Catalogue of Microorganisms (GCM) 10K type strain sequencing project: providing services to taxonomists for standard genome sequencing and annotation.</title>
        <authorList>
            <consortium name="The Broad Institute Genomics Platform"/>
            <consortium name="The Broad Institute Genome Sequencing Center for Infectious Disease"/>
            <person name="Wu L."/>
            <person name="Ma J."/>
        </authorList>
    </citation>
    <scope>NUCLEOTIDE SEQUENCE [LARGE SCALE GENOMIC DNA]</scope>
    <source>
        <strain evidence="3">JCM 10673</strain>
    </source>
</reference>
<feature type="domain" description="DUF397" evidence="1">
    <location>
        <begin position="5"/>
        <end position="55"/>
    </location>
</feature>